<evidence type="ECO:0000313" key="2">
    <source>
        <dbReference type="EMBL" id="TNN11115.1"/>
    </source>
</evidence>
<name>A0A4Z2D3P5_SCHJA</name>
<keyword evidence="3" id="KW-1185">Reference proteome</keyword>
<dbReference type="AlphaFoldDB" id="A0A4Z2D3P5"/>
<keyword evidence="1" id="KW-0732">Signal</keyword>
<accession>A0A4Z2D3P5</accession>
<organism evidence="2 3">
    <name type="scientific">Schistosoma japonicum</name>
    <name type="common">Blood fluke</name>
    <dbReference type="NCBI Taxonomy" id="6182"/>
    <lineage>
        <taxon>Eukaryota</taxon>
        <taxon>Metazoa</taxon>
        <taxon>Spiralia</taxon>
        <taxon>Lophotrochozoa</taxon>
        <taxon>Platyhelminthes</taxon>
        <taxon>Trematoda</taxon>
        <taxon>Digenea</taxon>
        <taxon>Strigeidida</taxon>
        <taxon>Schistosomatoidea</taxon>
        <taxon>Schistosomatidae</taxon>
        <taxon>Schistosoma</taxon>
    </lineage>
</organism>
<evidence type="ECO:0000313" key="3">
    <source>
        <dbReference type="Proteomes" id="UP000311919"/>
    </source>
</evidence>
<reference evidence="2 3" key="1">
    <citation type="submission" date="2019-03" db="EMBL/GenBank/DDBJ databases">
        <title>An improved genome assembly of the fluke Schistosoma japonicum.</title>
        <authorList>
            <person name="Hu W."/>
            <person name="Luo F."/>
            <person name="Yin M."/>
            <person name="Mo X."/>
            <person name="Sun C."/>
            <person name="Wu Q."/>
            <person name="Zhu B."/>
            <person name="Xiang M."/>
            <person name="Wang J."/>
            <person name="Wang Y."/>
            <person name="Zhang T."/>
            <person name="Xu B."/>
            <person name="Zheng H."/>
            <person name="Feng Z."/>
        </authorList>
    </citation>
    <scope>NUCLEOTIDE SEQUENCE [LARGE SCALE GENOMIC DNA]</scope>
    <source>
        <strain evidence="2">HuSjv2</strain>
        <tissue evidence="2">Worms</tissue>
    </source>
</reference>
<feature type="chain" id="PRO_5021238788" evidence="1">
    <location>
        <begin position="17"/>
        <end position="104"/>
    </location>
</feature>
<sequence>MHLSALLCYLIKLINSALNDLEESWQTVISSKRNCNLALLDGLIRRDEEDSIKPLEIVDNKFVENFNKVGIEMHHLQSRSCLLHDELQLRYRIEYSDHPIITLN</sequence>
<dbReference type="Proteomes" id="UP000311919">
    <property type="component" value="Unassembled WGS sequence"/>
</dbReference>
<evidence type="ECO:0000256" key="1">
    <source>
        <dbReference type="SAM" id="SignalP"/>
    </source>
</evidence>
<proteinExistence type="predicted"/>
<comment type="caution">
    <text evidence="2">The sequence shown here is derived from an EMBL/GenBank/DDBJ whole genome shotgun (WGS) entry which is preliminary data.</text>
</comment>
<protein>
    <submittedName>
        <fullName evidence="2">Putative spectrin beta chain</fullName>
    </submittedName>
</protein>
<dbReference type="EMBL" id="SKCS01000317">
    <property type="protein sequence ID" value="TNN11115.1"/>
    <property type="molecule type" value="Genomic_DNA"/>
</dbReference>
<feature type="signal peptide" evidence="1">
    <location>
        <begin position="1"/>
        <end position="16"/>
    </location>
</feature>
<gene>
    <name evidence="2" type="ORF">EWB00_004867</name>
</gene>